<name>A0A9D4G104_DREPO</name>
<evidence type="ECO:0000313" key="2">
    <source>
        <dbReference type="Proteomes" id="UP000828390"/>
    </source>
</evidence>
<gene>
    <name evidence="1" type="ORF">DPMN_135007</name>
</gene>
<organism evidence="1 2">
    <name type="scientific">Dreissena polymorpha</name>
    <name type="common">Zebra mussel</name>
    <name type="synonym">Mytilus polymorpha</name>
    <dbReference type="NCBI Taxonomy" id="45954"/>
    <lineage>
        <taxon>Eukaryota</taxon>
        <taxon>Metazoa</taxon>
        <taxon>Spiralia</taxon>
        <taxon>Lophotrochozoa</taxon>
        <taxon>Mollusca</taxon>
        <taxon>Bivalvia</taxon>
        <taxon>Autobranchia</taxon>
        <taxon>Heteroconchia</taxon>
        <taxon>Euheterodonta</taxon>
        <taxon>Imparidentia</taxon>
        <taxon>Neoheterodontei</taxon>
        <taxon>Myida</taxon>
        <taxon>Dreissenoidea</taxon>
        <taxon>Dreissenidae</taxon>
        <taxon>Dreissena</taxon>
    </lineage>
</organism>
<dbReference type="AlphaFoldDB" id="A0A9D4G104"/>
<protein>
    <submittedName>
        <fullName evidence="1">Uncharacterized protein</fullName>
    </submittedName>
</protein>
<evidence type="ECO:0000313" key="1">
    <source>
        <dbReference type="EMBL" id="KAH3806683.1"/>
    </source>
</evidence>
<reference evidence="1" key="2">
    <citation type="submission" date="2020-11" db="EMBL/GenBank/DDBJ databases">
        <authorList>
            <person name="McCartney M.A."/>
            <person name="Auch B."/>
            <person name="Kono T."/>
            <person name="Mallez S."/>
            <person name="Becker A."/>
            <person name="Gohl D.M."/>
            <person name="Silverstein K.A.T."/>
            <person name="Koren S."/>
            <person name="Bechman K.B."/>
            <person name="Herman A."/>
            <person name="Abrahante J.E."/>
            <person name="Garbe J."/>
        </authorList>
    </citation>
    <scope>NUCLEOTIDE SEQUENCE</scope>
    <source>
        <strain evidence="1">Duluth1</strain>
        <tissue evidence="1">Whole animal</tissue>
    </source>
</reference>
<accession>A0A9D4G104</accession>
<sequence length="158" mass="18686">MESFGEDSTVIFNKFSKISYTTEIKKRMKDLASLDAIVDSINSPFEWKQDILKCMTWYEALKRIWRKLQIRGLIDVNYPLPLDATASENVDVKRFTKLATEAHRKSDQKVLNSQKRALFIELYRMVPIEDLKKLSAAFERDFYIFDYNSMPHELFNRS</sequence>
<reference evidence="1" key="1">
    <citation type="journal article" date="2019" name="bioRxiv">
        <title>The Genome of the Zebra Mussel, Dreissena polymorpha: A Resource for Invasive Species Research.</title>
        <authorList>
            <person name="McCartney M.A."/>
            <person name="Auch B."/>
            <person name="Kono T."/>
            <person name="Mallez S."/>
            <person name="Zhang Y."/>
            <person name="Obille A."/>
            <person name="Becker A."/>
            <person name="Abrahante J.E."/>
            <person name="Garbe J."/>
            <person name="Badalamenti J.P."/>
            <person name="Herman A."/>
            <person name="Mangelson H."/>
            <person name="Liachko I."/>
            <person name="Sullivan S."/>
            <person name="Sone E.D."/>
            <person name="Koren S."/>
            <person name="Silverstein K.A.T."/>
            <person name="Beckman K.B."/>
            <person name="Gohl D.M."/>
        </authorList>
    </citation>
    <scope>NUCLEOTIDE SEQUENCE</scope>
    <source>
        <strain evidence="1">Duluth1</strain>
        <tissue evidence="1">Whole animal</tissue>
    </source>
</reference>
<comment type="caution">
    <text evidence="1">The sequence shown here is derived from an EMBL/GenBank/DDBJ whole genome shotgun (WGS) entry which is preliminary data.</text>
</comment>
<dbReference type="EMBL" id="JAIWYP010000006">
    <property type="protein sequence ID" value="KAH3806683.1"/>
    <property type="molecule type" value="Genomic_DNA"/>
</dbReference>
<proteinExistence type="predicted"/>
<keyword evidence="2" id="KW-1185">Reference proteome</keyword>
<dbReference type="Proteomes" id="UP000828390">
    <property type="component" value="Unassembled WGS sequence"/>
</dbReference>